<keyword evidence="2" id="KW-1185">Reference proteome</keyword>
<name>A0ACC2PEM7_9HYME</name>
<gene>
    <name evidence="1" type="ORF">QAD02_017556</name>
</gene>
<proteinExistence type="predicted"/>
<accession>A0ACC2PEM7</accession>
<comment type="caution">
    <text evidence="1">The sequence shown here is derived from an EMBL/GenBank/DDBJ whole genome shotgun (WGS) entry which is preliminary data.</text>
</comment>
<evidence type="ECO:0000313" key="2">
    <source>
        <dbReference type="Proteomes" id="UP001239111"/>
    </source>
</evidence>
<sequence>MLYTGVSVFSQRPRDSESAQERQKRSENNRTRASKRRSRIKNDPVAYAIALEKDRQRKRLDEQAGKWKSIKDLSERDQRARRKYQKNTKRAERARRKANVNEGNAANLVDASTFNIDTDGHSDPGPAKPTASAGRSRAFKNAAQARRRRCYRDNAESFHHDLQASNKSLQEKVQALQKQNND</sequence>
<organism evidence="1 2">
    <name type="scientific">Eretmocerus hayati</name>
    <dbReference type="NCBI Taxonomy" id="131215"/>
    <lineage>
        <taxon>Eukaryota</taxon>
        <taxon>Metazoa</taxon>
        <taxon>Ecdysozoa</taxon>
        <taxon>Arthropoda</taxon>
        <taxon>Hexapoda</taxon>
        <taxon>Insecta</taxon>
        <taxon>Pterygota</taxon>
        <taxon>Neoptera</taxon>
        <taxon>Endopterygota</taxon>
        <taxon>Hymenoptera</taxon>
        <taxon>Apocrita</taxon>
        <taxon>Proctotrupomorpha</taxon>
        <taxon>Chalcidoidea</taxon>
        <taxon>Aphelinidae</taxon>
        <taxon>Aphelininae</taxon>
        <taxon>Eretmocerus</taxon>
    </lineage>
</organism>
<evidence type="ECO:0000313" key="1">
    <source>
        <dbReference type="EMBL" id="KAJ8681764.1"/>
    </source>
</evidence>
<reference evidence="1" key="1">
    <citation type="submission" date="2023-04" db="EMBL/GenBank/DDBJ databases">
        <title>A chromosome-level genome assembly of the parasitoid wasp Eretmocerus hayati.</title>
        <authorList>
            <person name="Zhong Y."/>
            <person name="Liu S."/>
            <person name="Liu Y."/>
        </authorList>
    </citation>
    <scope>NUCLEOTIDE SEQUENCE</scope>
    <source>
        <strain evidence="1">ZJU_SS_LIU_2023</strain>
    </source>
</reference>
<dbReference type="Proteomes" id="UP001239111">
    <property type="component" value="Chromosome 1"/>
</dbReference>
<protein>
    <submittedName>
        <fullName evidence="1">Uncharacterized protein</fullName>
    </submittedName>
</protein>
<dbReference type="EMBL" id="CM056741">
    <property type="protein sequence ID" value="KAJ8681764.1"/>
    <property type="molecule type" value="Genomic_DNA"/>
</dbReference>